<dbReference type="InterPro" id="IPR011858">
    <property type="entry name" value="His6/HISN3"/>
</dbReference>
<dbReference type="GO" id="GO:0000105">
    <property type="term" value="P:L-histidine biosynthetic process"/>
    <property type="evidence" value="ECO:0007669"/>
    <property type="project" value="UniProtKB-UniPathway"/>
</dbReference>
<evidence type="ECO:0000256" key="3">
    <source>
        <dbReference type="ARBA" id="ARBA00009667"/>
    </source>
</evidence>
<protein>
    <recommendedName>
        <fullName evidence="5 12">1-(5-phosphoribosyl)-5-[(5-phosphoribosylamino)methylideneamino] imidazole-4-carboxamide isomerase</fullName>
        <ecNumber evidence="4 12">5.3.1.16</ecNumber>
    </recommendedName>
    <alternativeName>
        <fullName evidence="10 12">5-proFAR isomerase</fullName>
    </alternativeName>
    <alternativeName>
        <fullName evidence="9 12">Phosphoribosylformimino-5-aminoimidazole carboxamide ribotide isomerase</fullName>
    </alternativeName>
</protein>
<evidence type="ECO:0000256" key="5">
    <source>
        <dbReference type="ARBA" id="ARBA00018464"/>
    </source>
</evidence>
<comment type="similarity">
    <text evidence="3 11">Belongs to the HisA/HisF family.</text>
</comment>
<dbReference type="OrthoDB" id="446074at2759"/>
<dbReference type="UniPathway" id="UPA00031">
    <property type="reaction ID" value="UER00009"/>
</dbReference>
<dbReference type="InterPro" id="IPR013785">
    <property type="entry name" value="Aldolase_TIM"/>
</dbReference>
<dbReference type="InterPro" id="IPR044524">
    <property type="entry name" value="Isoase_HisA-like"/>
</dbReference>
<comment type="subcellular location">
    <subcellularLocation>
        <location evidence="12">Cytoplasm</location>
    </subcellularLocation>
</comment>
<evidence type="ECO:0000256" key="10">
    <source>
        <dbReference type="ARBA" id="ARBA00031376"/>
    </source>
</evidence>
<dbReference type="PANTHER" id="PTHR43090:SF2">
    <property type="entry name" value="1-(5-PHOSPHORIBOSYL)-5-[(5-PHOSPHORIBOSYLAMINO)METHYLIDENEAMINO] IMIDAZOLE-4-CARBOXAMIDE ISOMERASE"/>
    <property type="match status" value="1"/>
</dbReference>
<dbReference type="PANTHER" id="PTHR43090">
    <property type="entry name" value="1-(5-PHOSPHORIBOSYL)-5-[(5-PHOSPHORIBOSYLAMINO)METHYLIDENEAMINO] IMIDAZOLE-4-CARBOXAMIDE ISOMERASE"/>
    <property type="match status" value="1"/>
</dbReference>
<dbReference type="GO" id="GO:0003949">
    <property type="term" value="F:1-(5-phosphoribosyl)-5-[(5-phosphoribosylamino)methylideneamino]imidazole-4-carboxamide isomerase activity"/>
    <property type="evidence" value="ECO:0007669"/>
    <property type="project" value="UniProtKB-EC"/>
</dbReference>
<gene>
    <name evidence="13" type="ORF">CANCADRAFT_107837</name>
</gene>
<keyword evidence="7 11" id="KW-0368">Histidine biosynthesis</keyword>
<organism evidence="13 14">
    <name type="scientific">Tortispora caseinolytica NRRL Y-17796</name>
    <dbReference type="NCBI Taxonomy" id="767744"/>
    <lineage>
        <taxon>Eukaryota</taxon>
        <taxon>Fungi</taxon>
        <taxon>Dikarya</taxon>
        <taxon>Ascomycota</taxon>
        <taxon>Saccharomycotina</taxon>
        <taxon>Trigonopsidomycetes</taxon>
        <taxon>Trigonopsidales</taxon>
        <taxon>Trigonopsidaceae</taxon>
        <taxon>Tortispora</taxon>
    </lineage>
</organism>
<dbReference type="SUPFAM" id="SSF51366">
    <property type="entry name" value="Ribulose-phoshate binding barrel"/>
    <property type="match status" value="1"/>
</dbReference>
<evidence type="ECO:0000256" key="12">
    <source>
        <dbReference type="RuleBase" id="RU364022"/>
    </source>
</evidence>
<evidence type="ECO:0000256" key="1">
    <source>
        <dbReference type="ARBA" id="ARBA00000901"/>
    </source>
</evidence>
<comment type="pathway">
    <text evidence="2 12">Amino-acid biosynthesis; L-histidine biosynthesis; L-histidine from 5-phospho-alpha-D-ribose 1-diphosphate: step 4/9.</text>
</comment>
<name>A0A1E4TFL9_9ASCO</name>
<dbReference type="GO" id="GO:0000162">
    <property type="term" value="P:L-tryptophan biosynthetic process"/>
    <property type="evidence" value="ECO:0007669"/>
    <property type="project" value="TreeGrafter"/>
</dbReference>
<dbReference type="InterPro" id="IPR011060">
    <property type="entry name" value="RibuloseP-bd_barrel"/>
</dbReference>
<keyword evidence="8 12" id="KW-0413">Isomerase</keyword>
<comment type="catalytic activity">
    <reaction evidence="1 12">
        <text>1-(5-phospho-beta-D-ribosyl)-5-[(5-phospho-beta-D-ribosylamino)methylideneamino]imidazole-4-carboxamide = 5-[(5-phospho-1-deoxy-D-ribulos-1-ylimino)methylamino]-1-(5-phospho-beta-D-ribosyl)imidazole-4-carboxamide</text>
        <dbReference type="Rhea" id="RHEA:15469"/>
        <dbReference type="ChEBI" id="CHEBI:58435"/>
        <dbReference type="ChEBI" id="CHEBI:58525"/>
        <dbReference type="EC" id="5.3.1.16"/>
    </reaction>
</comment>
<evidence type="ECO:0000313" key="13">
    <source>
        <dbReference type="EMBL" id="ODV90550.1"/>
    </source>
</evidence>
<dbReference type="GO" id="GO:0005737">
    <property type="term" value="C:cytoplasm"/>
    <property type="evidence" value="ECO:0007669"/>
    <property type="project" value="UniProtKB-SubCell"/>
</dbReference>
<dbReference type="CDD" id="cd04723">
    <property type="entry name" value="HisA_HisF"/>
    <property type="match status" value="1"/>
</dbReference>
<dbReference type="EMBL" id="KV453842">
    <property type="protein sequence ID" value="ODV90550.1"/>
    <property type="molecule type" value="Genomic_DNA"/>
</dbReference>
<dbReference type="EC" id="5.3.1.16" evidence="4 12"/>
<dbReference type="Pfam" id="PF00977">
    <property type="entry name" value="His_biosynth"/>
    <property type="match status" value="1"/>
</dbReference>
<accession>A0A1E4TFL9</accession>
<keyword evidence="6 11" id="KW-0028">Amino-acid biosynthesis</keyword>
<dbReference type="NCBIfam" id="TIGR02129">
    <property type="entry name" value="hisA_euk"/>
    <property type="match status" value="1"/>
</dbReference>
<proteinExistence type="inferred from homology"/>
<dbReference type="InterPro" id="IPR006062">
    <property type="entry name" value="His_biosynth"/>
</dbReference>
<sequence>MTLFKGCIDIHDGQVKQIVGASLDTDEGIQTNFVSSKSSKYYAQLYRENDIEGCHIIKLGPGCDEAALEAIREWKNGLQVGGGITSDNAKYWIDEGAAKVIVTSYIFSGPELDESKLKSLYEAVGKDKLVLDLSCKRAVNGGWFVATNRWRTVTNTELSKDLFERLAHYCSEFLIHAADVEGLCKGIDEDLVAKLGEWCDIPVTYAGGAKHIDDLALVKRLSRGKVDLTFGSALDIFGGSLVTFADCVAWNNNEKRSIK</sequence>
<dbReference type="FunFam" id="3.20.20.70:FF:000110">
    <property type="entry name" value="1-(5-phosphoribosyl)-5-[(5-phosphoribosylamino)methylideneamino] imidazole-4-carboxamide isomerase, chloroplastic"/>
    <property type="match status" value="1"/>
</dbReference>
<evidence type="ECO:0000256" key="7">
    <source>
        <dbReference type="ARBA" id="ARBA00023102"/>
    </source>
</evidence>
<evidence type="ECO:0000256" key="11">
    <source>
        <dbReference type="RuleBase" id="RU003657"/>
    </source>
</evidence>
<evidence type="ECO:0000256" key="8">
    <source>
        <dbReference type="ARBA" id="ARBA00023235"/>
    </source>
</evidence>
<evidence type="ECO:0000256" key="4">
    <source>
        <dbReference type="ARBA" id="ARBA00012550"/>
    </source>
</evidence>
<keyword evidence="12" id="KW-0963">Cytoplasm</keyword>
<dbReference type="Gene3D" id="3.20.20.70">
    <property type="entry name" value="Aldolase class I"/>
    <property type="match status" value="1"/>
</dbReference>
<evidence type="ECO:0000256" key="2">
    <source>
        <dbReference type="ARBA" id="ARBA00005133"/>
    </source>
</evidence>
<reference evidence="14" key="1">
    <citation type="submission" date="2016-02" db="EMBL/GenBank/DDBJ databases">
        <title>Comparative genomics of biotechnologically important yeasts.</title>
        <authorList>
            <consortium name="DOE Joint Genome Institute"/>
            <person name="Riley R."/>
            <person name="Haridas S."/>
            <person name="Wolfe K.H."/>
            <person name="Lopes M.R."/>
            <person name="Hittinger C.T."/>
            <person name="Goker M."/>
            <person name="Salamov A."/>
            <person name="Wisecaver J."/>
            <person name="Long T.M."/>
            <person name="Aerts A.L."/>
            <person name="Barry K."/>
            <person name="Choi C."/>
            <person name="Clum A."/>
            <person name="Coughlan A.Y."/>
            <person name="Deshpande S."/>
            <person name="Douglass A.P."/>
            <person name="Hanson S.J."/>
            <person name="Klenk H.-P."/>
            <person name="Labutti K."/>
            <person name="Lapidus A."/>
            <person name="Lindquist E."/>
            <person name="Lipzen A."/>
            <person name="Meier-Kolthoff J.P."/>
            <person name="Ohm R.A."/>
            <person name="Otillar R.P."/>
            <person name="Pangilinan J."/>
            <person name="Peng Y."/>
            <person name="Rokas A."/>
            <person name="Rosa C.A."/>
            <person name="Scheuner C."/>
            <person name="Sibirny A.A."/>
            <person name="Slot J.C."/>
            <person name="Stielow J.B."/>
            <person name="Sun H."/>
            <person name="Kurtzman C.P."/>
            <person name="Blackwell M."/>
            <person name="Jeffries T.W."/>
            <person name="Grigoriev I.V."/>
        </authorList>
    </citation>
    <scope>NUCLEOTIDE SEQUENCE [LARGE SCALE GENOMIC DNA]</scope>
    <source>
        <strain evidence="14">NRRL Y-17796</strain>
    </source>
</reference>
<dbReference type="Proteomes" id="UP000095023">
    <property type="component" value="Unassembled WGS sequence"/>
</dbReference>
<evidence type="ECO:0000256" key="6">
    <source>
        <dbReference type="ARBA" id="ARBA00022605"/>
    </source>
</evidence>
<keyword evidence="14" id="KW-1185">Reference proteome</keyword>
<evidence type="ECO:0000313" key="14">
    <source>
        <dbReference type="Proteomes" id="UP000095023"/>
    </source>
</evidence>
<evidence type="ECO:0000256" key="9">
    <source>
        <dbReference type="ARBA" id="ARBA00030547"/>
    </source>
</evidence>
<dbReference type="AlphaFoldDB" id="A0A1E4TFL9"/>